<dbReference type="Pfam" id="PF01951">
    <property type="entry name" value="Archease"/>
    <property type="match status" value="1"/>
</dbReference>
<accession>A0A850SYI2</accession>
<keyword evidence="3" id="KW-0479">Metal-binding</keyword>
<reference evidence="6 7" key="1">
    <citation type="submission" date="2020-06" db="EMBL/GenBank/DDBJ databases">
        <title>High-quality draft genome of sulfate reducer Desulfobacter latus type strain AcrS2 isolated from marine sediment.</title>
        <authorList>
            <person name="Hoppe M."/>
            <person name="Larsen C.K."/>
            <person name="Marshall I.P.G."/>
            <person name="Schramm A."/>
            <person name="Marietou A.G."/>
        </authorList>
    </citation>
    <scope>NUCLEOTIDE SEQUENCE [LARGE SCALE GENOMIC DNA]</scope>
    <source>
        <strain evidence="6 7">AcRS2</strain>
    </source>
</reference>
<proteinExistence type="inferred from homology"/>
<dbReference type="InterPro" id="IPR036820">
    <property type="entry name" value="Archease_dom_sf"/>
</dbReference>
<dbReference type="PANTHER" id="PTHR12682:SF11">
    <property type="entry name" value="PROTEIN ARCHEASE"/>
    <property type="match status" value="1"/>
</dbReference>
<evidence type="ECO:0000256" key="4">
    <source>
        <dbReference type="ARBA" id="ARBA00022837"/>
    </source>
</evidence>
<dbReference type="SUPFAM" id="SSF69819">
    <property type="entry name" value="MTH1598-like"/>
    <property type="match status" value="1"/>
</dbReference>
<evidence type="ECO:0000259" key="5">
    <source>
        <dbReference type="Pfam" id="PF01951"/>
    </source>
</evidence>
<name>A0A850SYI2_9BACT</name>
<keyword evidence="7" id="KW-1185">Reference proteome</keyword>
<dbReference type="GO" id="GO:0008033">
    <property type="term" value="P:tRNA processing"/>
    <property type="evidence" value="ECO:0007669"/>
    <property type="project" value="UniProtKB-KW"/>
</dbReference>
<dbReference type="Gene3D" id="3.55.10.10">
    <property type="entry name" value="Archease domain"/>
    <property type="match status" value="1"/>
</dbReference>
<evidence type="ECO:0000256" key="1">
    <source>
        <dbReference type="ARBA" id="ARBA00007963"/>
    </source>
</evidence>
<organism evidence="6 7">
    <name type="scientific">Desulfobacter latus</name>
    <dbReference type="NCBI Taxonomy" id="2292"/>
    <lineage>
        <taxon>Bacteria</taxon>
        <taxon>Pseudomonadati</taxon>
        <taxon>Thermodesulfobacteriota</taxon>
        <taxon>Desulfobacteria</taxon>
        <taxon>Desulfobacterales</taxon>
        <taxon>Desulfobacteraceae</taxon>
        <taxon>Desulfobacter</taxon>
    </lineage>
</organism>
<comment type="similarity">
    <text evidence="1">Belongs to the archease family.</text>
</comment>
<comment type="caution">
    <text evidence="6">The sequence shown here is derived from an EMBL/GenBank/DDBJ whole genome shotgun (WGS) entry which is preliminary data.</text>
</comment>
<protein>
    <submittedName>
        <fullName evidence="6">Archease</fullName>
    </submittedName>
</protein>
<evidence type="ECO:0000256" key="2">
    <source>
        <dbReference type="ARBA" id="ARBA00022694"/>
    </source>
</evidence>
<sequence length="149" mass="16813">MPTESLPESQETFHDIGFEEIEHTADCALRIFGKNFLTLLTNAAIGMTGLMAFEPSAIPDDTTRHVELAAMDAESLLVDWLSELAYWAETEMLLFHRFELYNVTPNHLQAVIHGGHVSRFKNHIKAVTYHNLEVIQTEKGLEATVVFDV</sequence>
<dbReference type="EMBL" id="JACADJ010000004">
    <property type="protein sequence ID" value="NWH03771.1"/>
    <property type="molecule type" value="Genomic_DNA"/>
</dbReference>
<keyword evidence="4" id="KW-0106">Calcium</keyword>
<dbReference type="InterPro" id="IPR002804">
    <property type="entry name" value="Archease"/>
</dbReference>
<dbReference type="InterPro" id="IPR023572">
    <property type="entry name" value="Archease_dom"/>
</dbReference>
<dbReference type="GO" id="GO:0046872">
    <property type="term" value="F:metal ion binding"/>
    <property type="evidence" value="ECO:0007669"/>
    <property type="project" value="UniProtKB-KW"/>
</dbReference>
<dbReference type="RefSeq" id="WP_178365223.1">
    <property type="nucleotide sequence ID" value="NZ_JACADJ010000004.1"/>
</dbReference>
<feature type="domain" description="Archease" evidence="5">
    <location>
        <begin position="18"/>
        <end position="149"/>
    </location>
</feature>
<evidence type="ECO:0000256" key="3">
    <source>
        <dbReference type="ARBA" id="ARBA00022723"/>
    </source>
</evidence>
<dbReference type="AlphaFoldDB" id="A0A850SYI2"/>
<evidence type="ECO:0000313" key="6">
    <source>
        <dbReference type="EMBL" id="NWH03771.1"/>
    </source>
</evidence>
<keyword evidence="2" id="KW-0819">tRNA processing</keyword>
<dbReference type="PANTHER" id="PTHR12682">
    <property type="entry name" value="ARCHEASE"/>
    <property type="match status" value="1"/>
</dbReference>
<gene>
    <name evidence="6" type="ORF">HXW94_01985</name>
</gene>
<evidence type="ECO:0000313" key="7">
    <source>
        <dbReference type="Proteomes" id="UP000553343"/>
    </source>
</evidence>
<dbReference type="Proteomes" id="UP000553343">
    <property type="component" value="Unassembled WGS sequence"/>
</dbReference>